<evidence type="ECO:0000256" key="1">
    <source>
        <dbReference type="SAM" id="Phobius"/>
    </source>
</evidence>
<protein>
    <submittedName>
        <fullName evidence="2">1740_t:CDS:1</fullName>
    </submittedName>
</protein>
<proteinExistence type="predicted"/>
<feature type="transmembrane region" description="Helical" evidence="1">
    <location>
        <begin position="141"/>
        <end position="164"/>
    </location>
</feature>
<keyword evidence="3" id="KW-1185">Reference proteome</keyword>
<keyword evidence="1" id="KW-1133">Transmembrane helix</keyword>
<evidence type="ECO:0000313" key="3">
    <source>
        <dbReference type="Proteomes" id="UP001153678"/>
    </source>
</evidence>
<gene>
    <name evidence="2" type="ORF">FWILDA_LOCUS10058</name>
</gene>
<reference evidence="2" key="1">
    <citation type="submission" date="2022-08" db="EMBL/GenBank/DDBJ databases">
        <authorList>
            <person name="Kallberg Y."/>
            <person name="Tangrot J."/>
            <person name="Rosling A."/>
        </authorList>
    </citation>
    <scope>NUCLEOTIDE SEQUENCE</scope>
    <source>
        <strain evidence="2">Wild A</strain>
    </source>
</reference>
<name>A0A9W4STW2_9GLOM</name>
<feature type="transmembrane region" description="Helical" evidence="1">
    <location>
        <begin position="32"/>
        <end position="54"/>
    </location>
</feature>
<accession>A0A9W4STW2</accession>
<dbReference type="EMBL" id="CAMKVN010002503">
    <property type="protein sequence ID" value="CAI2181383.1"/>
    <property type="molecule type" value="Genomic_DNA"/>
</dbReference>
<organism evidence="2 3">
    <name type="scientific">Funneliformis geosporum</name>
    <dbReference type="NCBI Taxonomy" id="1117311"/>
    <lineage>
        <taxon>Eukaryota</taxon>
        <taxon>Fungi</taxon>
        <taxon>Fungi incertae sedis</taxon>
        <taxon>Mucoromycota</taxon>
        <taxon>Glomeromycotina</taxon>
        <taxon>Glomeromycetes</taxon>
        <taxon>Glomerales</taxon>
        <taxon>Glomeraceae</taxon>
        <taxon>Funneliformis</taxon>
    </lineage>
</organism>
<keyword evidence="1" id="KW-0472">Membrane</keyword>
<dbReference type="OrthoDB" id="2406223at2759"/>
<evidence type="ECO:0000313" key="2">
    <source>
        <dbReference type="EMBL" id="CAI2181383.1"/>
    </source>
</evidence>
<comment type="caution">
    <text evidence="2">The sequence shown here is derived from an EMBL/GenBank/DDBJ whole genome shotgun (WGS) entry which is preliminary data.</text>
</comment>
<sequence length="312" mass="35268">MTQAVTKILDKMERRVTSICGISQYNESFVDFLIVLISISILSVRWIITNLAGLTVRLIRKKRNEGNGFFNIHEINSNVIVELITIWQSTYNYYSPTIYAKDQTKVAEIIEVGSVPIDTSTIPYSMTAKELHTKISSFEKVTYITVFALLAIFLGILPLVLAVIPSNQKETKADAFFENNIVLKELIKSNAKPIGLYFDGVTHDRSWIKESYSKNSSVFSDLSITLNDTPFTRNFPIEMEIFNNCQSLISGTGSDLTNEVLNPKDKQADELAERFFSSNVLKAIVQHATEYNDDSFYGDALYHFFAGLLFES</sequence>
<dbReference type="AlphaFoldDB" id="A0A9W4STW2"/>
<dbReference type="Proteomes" id="UP001153678">
    <property type="component" value="Unassembled WGS sequence"/>
</dbReference>
<keyword evidence="1" id="KW-0812">Transmembrane</keyword>